<dbReference type="InterPro" id="IPR027417">
    <property type="entry name" value="P-loop_NTPase"/>
</dbReference>
<dbReference type="InterPro" id="IPR011992">
    <property type="entry name" value="EF-hand-dom_pair"/>
</dbReference>
<evidence type="ECO:0000256" key="2">
    <source>
        <dbReference type="ARBA" id="ARBA00022723"/>
    </source>
</evidence>
<dbReference type="InterPro" id="IPR024317">
    <property type="entry name" value="Dynein_heavy_chain_D4_dom"/>
</dbReference>
<comment type="caution">
    <text evidence="6">The sequence shown here is derived from an EMBL/GenBank/DDBJ whole genome shotgun (WGS) entry which is preliminary data.</text>
</comment>
<dbReference type="InterPro" id="IPR041589">
    <property type="entry name" value="DNAH3_AAA_lid_1"/>
</dbReference>
<name>A0ABQ9VIE8_SAGOE</name>
<dbReference type="PANTHER" id="PTHR22878:SF66">
    <property type="entry name" value="DYNEIN AXONEMAL HEAVY CHAIN 7"/>
    <property type="match status" value="1"/>
</dbReference>
<evidence type="ECO:0000313" key="6">
    <source>
        <dbReference type="EMBL" id="KAK2108669.1"/>
    </source>
</evidence>
<gene>
    <name evidence="6" type="primary">DNAH7_3</name>
    <name evidence="6" type="ORF">P7K49_013834</name>
</gene>
<keyword evidence="4" id="KW-0175">Coiled coil</keyword>
<dbReference type="Gene3D" id="1.20.920.30">
    <property type="match status" value="1"/>
</dbReference>
<dbReference type="Pfam" id="PF12780">
    <property type="entry name" value="AAA_8"/>
    <property type="match status" value="1"/>
</dbReference>
<proteinExistence type="inferred from homology"/>
<dbReference type="PROSITE" id="PS50222">
    <property type="entry name" value="EF_HAND_2"/>
    <property type="match status" value="1"/>
</dbReference>
<dbReference type="Pfam" id="PF17857">
    <property type="entry name" value="AAA_lid_1"/>
    <property type="match status" value="1"/>
</dbReference>
<dbReference type="Gene3D" id="3.40.50.300">
    <property type="entry name" value="P-loop containing nucleotide triphosphate hydrolases"/>
    <property type="match status" value="2"/>
</dbReference>
<dbReference type="PANTHER" id="PTHR22878">
    <property type="entry name" value="DYNEIN HEAVY CHAIN 6, AXONEMAL-LIKE-RELATED"/>
    <property type="match status" value="1"/>
</dbReference>
<dbReference type="SUPFAM" id="SSF47473">
    <property type="entry name" value="EF-hand"/>
    <property type="match status" value="1"/>
</dbReference>
<reference evidence="6 7" key="1">
    <citation type="submission" date="2023-05" db="EMBL/GenBank/DDBJ databases">
        <title>B98-5 Cell Line De Novo Hybrid Assembly: An Optical Mapping Approach.</title>
        <authorList>
            <person name="Kananen K."/>
            <person name="Auerbach J.A."/>
            <person name="Kautto E."/>
            <person name="Blachly J.S."/>
        </authorList>
    </citation>
    <scope>NUCLEOTIDE SEQUENCE [LARGE SCALE GENOMIC DNA]</scope>
    <source>
        <strain evidence="6">B95-8</strain>
        <tissue evidence="6">Cell line</tissue>
    </source>
</reference>
<evidence type="ECO:0000313" key="7">
    <source>
        <dbReference type="Proteomes" id="UP001266305"/>
    </source>
</evidence>
<protein>
    <submittedName>
        <fullName evidence="6">Dynein heavy chain 7, axonemal</fullName>
    </submittedName>
</protein>
<feature type="domain" description="EF-hand" evidence="5">
    <location>
        <begin position="418"/>
        <end position="453"/>
    </location>
</feature>
<evidence type="ECO:0000259" key="5">
    <source>
        <dbReference type="PROSITE" id="PS50222"/>
    </source>
</evidence>
<accession>A0ABQ9VIE8</accession>
<dbReference type="Pfam" id="PF17852">
    <property type="entry name" value="Dynein_AAA_lid"/>
    <property type="match status" value="1"/>
</dbReference>
<dbReference type="Pfam" id="PF12775">
    <property type="entry name" value="AAA_7"/>
    <property type="match status" value="1"/>
</dbReference>
<dbReference type="PROSITE" id="PS00018">
    <property type="entry name" value="EF_HAND_1"/>
    <property type="match status" value="1"/>
</dbReference>
<dbReference type="InterPro" id="IPR041466">
    <property type="entry name" value="Dynein_AAA5_ext"/>
</dbReference>
<dbReference type="SUPFAM" id="SSF52540">
    <property type="entry name" value="P-loop containing nucleoside triphosphate hydrolases"/>
    <property type="match status" value="2"/>
</dbReference>
<comment type="similarity">
    <text evidence="1">Belongs to the dynein heavy chain family.</text>
</comment>
<keyword evidence="2" id="KW-0479">Metal-binding</keyword>
<keyword evidence="7" id="KW-1185">Reference proteome</keyword>
<dbReference type="InterPro" id="IPR018247">
    <property type="entry name" value="EF_Hand_1_Ca_BS"/>
</dbReference>
<dbReference type="InterPro" id="IPR002048">
    <property type="entry name" value="EF_hand_dom"/>
</dbReference>
<organism evidence="6 7">
    <name type="scientific">Saguinus oedipus</name>
    <name type="common">Cotton-top tamarin</name>
    <name type="synonym">Oedipomidas oedipus</name>
    <dbReference type="NCBI Taxonomy" id="9490"/>
    <lineage>
        <taxon>Eukaryota</taxon>
        <taxon>Metazoa</taxon>
        <taxon>Chordata</taxon>
        <taxon>Craniata</taxon>
        <taxon>Vertebrata</taxon>
        <taxon>Euteleostomi</taxon>
        <taxon>Mammalia</taxon>
        <taxon>Eutheria</taxon>
        <taxon>Euarchontoglires</taxon>
        <taxon>Primates</taxon>
        <taxon>Haplorrhini</taxon>
        <taxon>Platyrrhini</taxon>
        <taxon>Cebidae</taxon>
        <taxon>Callitrichinae</taxon>
        <taxon>Saguinus</taxon>
    </lineage>
</organism>
<evidence type="ECO:0000256" key="4">
    <source>
        <dbReference type="SAM" id="Coils"/>
    </source>
</evidence>
<dbReference type="Gene3D" id="1.20.920.20">
    <property type="match status" value="1"/>
</dbReference>
<sequence length="1154" mass="131585">MIPVSVEFIRKHTKKSKVHNLSTPERFLRTPRLAIELSPTSDTNLVRSLMNLIDCFMDDFADEAKLKERNDREAYSLLEGIFLFSLIWSVGASCTDDDRLKFNMILRELMEGPISDLTRNRFKLQSGTEQTSSKTLTVPFPEKGTIYDYQFVTEDKTNTQCDLRENFLLNQLNKEIYKPLLINFSAQTTAAQTQNIIMSKLDKRRKGVFGPPLGKRMIVFVDDVNMPAREVYGAQPPIELLRQWLDHWNWYDLKDCSMIKLVDIQIMCAMGPPGGGRNPVTPRYTRHFNIITINEFSDKSMFTIFSRILTWHLKICYKFPDEFLDLTTQIVNGTMTLYKEAMKNLLPTPAKSHYLFNLRDFSRVIQGVCLSRPETTETTEVIKRLWVHEVLRVYYDRLLDNADRSWLINYIQEILKNYMHEDFHELFQRLDFDNDGIVEEDDLRSLMFCDFHDPKREDTNYREITDVDNLRMIVEIHLEEYNNISKKPMNLVLFRFAIEHISRISRILKQPCSHALLVGVGGSGRQSVTRLAAHMADYSVFQVEISKGYGITEWHEDLKVILRKCAEGEMQGVFLFTDTQIKKESFLEDVNNLLNAGEIPNLFALDEKQEICDKMRHIDRQRDKTKQTDGSPIALFNMFIDRCRNQLHVVLAMSPIGDAFRNRLRKFPALVNCCTIDWFQSWPEDALQAVASRFLEEIEMSEEIRDGCIDMLMKMKKRYEVGLEKLDSASSQVATMQSELEALQPQLKVASREVDEMMIMIEKESIEVAKTEKIVKADEAIANEQAMASKAIKDECDADLAGALPILESALAALDTLTAQDITVVKSMKSPPAGVKLVMEAICILKGIKADKIPDPTGSGKKIEDFWGPAKRLLGDMRFLQSLHEYDKDNIPPAYMNIIRKNYIPNPDFVPEKIRNASTAAEGLCKWVIAMDSYDKVAKIVAPKKIKLAAAEGELKIAMDGLRKKQAALKEVQDKLARLQDTLELNKQKKADLENQCHRKSQTEVDLCSKKLERAEQLIGGLGGEKTRWSHTALDLGQLYINLTGDILISSGVVAYLGAFTSTYRQVKTQEPEGDGSAQHVLSASTIYEHPTPSSTQRLNQTKEWTTLCKGRNIPCSDDYSLMGTLGEAVTIQTWNIAGLPSDSFSIDNGIIIM</sequence>
<evidence type="ECO:0000256" key="1">
    <source>
        <dbReference type="ARBA" id="ARBA00008887"/>
    </source>
</evidence>
<dbReference type="EMBL" id="JASSZA010000006">
    <property type="protein sequence ID" value="KAK2108669.1"/>
    <property type="molecule type" value="Genomic_DNA"/>
</dbReference>
<keyword evidence="3" id="KW-0106">Calcium</keyword>
<dbReference type="Gene3D" id="1.10.472.130">
    <property type="match status" value="1"/>
</dbReference>
<feature type="coiled-coil region" evidence="4">
    <location>
        <begin position="962"/>
        <end position="996"/>
    </location>
</feature>
<dbReference type="Proteomes" id="UP001266305">
    <property type="component" value="Unassembled WGS sequence"/>
</dbReference>
<dbReference type="InterPro" id="IPR026983">
    <property type="entry name" value="DHC"/>
</dbReference>
<evidence type="ECO:0000256" key="3">
    <source>
        <dbReference type="ARBA" id="ARBA00022837"/>
    </source>
</evidence>